<dbReference type="Proteomes" id="UP000887540">
    <property type="component" value="Unplaced"/>
</dbReference>
<name>A0A914C083_9BILA</name>
<feature type="domain" description="ShKT" evidence="3">
    <location>
        <begin position="71"/>
        <end position="102"/>
    </location>
</feature>
<dbReference type="InterPro" id="IPR003582">
    <property type="entry name" value="ShKT_dom"/>
</dbReference>
<feature type="compositionally biased region" description="Basic and acidic residues" evidence="2">
    <location>
        <begin position="25"/>
        <end position="34"/>
    </location>
</feature>
<comment type="caution">
    <text evidence="1">Lacks conserved residue(s) required for the propagation of feature annotation.</text>
</comment>
<dbReference type="SMART" id="SM00254">
    <property type="entry name" value="ShKT"/>
    <property type="match status" value="1"/>
</dbReference>
<dbReference type="AlphaFoldDB" id="A0A914C083"/>
<evidence type="ECO:0000313" key="5">
    <source>
        <dbReference type="WBParaSite" id="ACRNAN_Path_1405.g5513.t1"/>
    </source>
</evidence>
<protein>
    <submittedName>
        <fullName evidence="5">ShKT domain-containing protein</fullName>
    </submittedName>
</protein>
<accession>A0A914C083</accession>
<proteinExistence type="predicted"/>
<feature type="compositionally biased region" description="Polar residues" evidence="2">
    <location>
        <begin position="1"/>
        <end position="11"/>
    </location>
</feature>
<reference evidence="5" key="1">
    <citation type="submission" date="2022-11" db="UniProtKB">
        <authorList>
            <consortium name="WormBaseParasite"/>
        </authorList>
    </citation>
    <scope>IDENTIFICATION</scope>
</reference>
<feature type="region of interest" description="Disordered" evidence="2">
    <location>
        <begin position="1"/>
        <end position="47"/>
    </location>
</feature>
<evidence type="ECO:0000256" key="2">
    <source>
        <dbReference type="SAM" id="MobiDB-lite"/>
    </source>
</evidence>
<evidence type="ECO:0000259" key="3">
    <source>
        <dbReference type="PROSITE" id="PS51670"/>
    </source>
</evidence>
<dbReference type="WBParaSite" id="ACRNAN_Path_1405.g5513.t1">
    <property type="protein sequence ID" value="ACRNAN_Path_1405.g5513.t1"/>
    <property type="gene ID" value="ACRNAN_Path_1405.g5513"/>
</dbReference>
<evidence type="ECO:0000256" key="1">
    <source>
        <dbReference type="PROSITE-ProRule" id="PRU01005"/>
    </source>
</evidence>
<evidence type="ECO:0000313" key="4">
    <source>
        <dbReference type="Proteomes" id="UP000887540"/>
    </source>
</evidence>
<organism evidence="4 5">
    <name type="scientific">Acrobeloides nanus</name>
    <dbReference type="NCBI Taxonomy" id="290746"/>
    <lineage>
        <taxon>Eukaryota</taxon>
        <taxon>Metazoa</taxon>
        <taxon>Ecdysozoa</taxon>
        <taxon>Nematoda</taxon>
        <taxon>Chromadorea</taxon>
        <taxon>Rhabditida</taxon>
        <taxon>Tylenchina</taxon>
        <taxon>Cephalobomorpha</taxon>
        <taxon>Cephaloboidea</taxon>
        <taxon>Cephalobidae</taxon>
        <taxon>Acrobeloides</taxon>
    </lineage>
</organism>
<keyword evidence="4" id="KW-1185">Reference proteome</keyword>
<dbReference type="PROSITE" id="PS51670">
    <property type="entry name" value="SHKT"/>
    <property type="match status" value="1"/>
</dbReference>
<sequence length="104" mass="11486">MPGLCSLSSSEVPKGGQVRPPLPEKLPRRVRESENSPGDVKPPRRVRNPKILRMMFDHHSTAITTQAPSSCVNRYSNCDDFINDCTTDPTMPVDCPITCDTCQG</sequence>